<gene>
    <name evidence="1" type="ORF">LCGC14_0718710</name>
</gene>
<evidence type="ECO:0000313" key="1">
    <source>
        <dbReference type="EMBL" id="KKN41906.1"/>
    </source>
</evidence>
<dbReference type="EMBL" id="LAZR01001617">
    <property type="protein sequence ID" value="KKN41906.1"/>
    <property type="molecule type" value="Genomic_DNA"/>
</dbReference>
<reference evidence="1" key="1">
    <citation type="journal article" date="2015" name="Nature">
        <title>Complex archaea that bridge the gap between prokaryotes and eukaryotes.</title>
        <authorList>
            <person name="Spang A."/>
            <person name="Saw J.H."/>
            <person name="Jorgensen S.L."/>
            <person name="Zaremba-Niedzwiedzka K."/>
            <person name="Martijn J."/>
            <person name="Lind A.E."/>
            <person name="van Eijk R."/>
            <person name="Schleper C."/>
            <person name="Guy L."/>
            <person name="Ettema T.J."/>
        </authorList>
    </citation>
    <scope>NUCLEOTIDE SEQUENCE</scope>
</reference>
<name>A0A0F9SYH8_9ZZZZ</name>
<protein>
    <submittedName>
        <fullName evidence="1">Uncharacterized protein</fullName>
    </submittedName>
</protein>
<comment type="caution">
    <text evidence="1">The sequence shown here is derived from an EMBL/GenBank/DDBJ whole genome shotgun (WGS) entry which is preliminary data.</text>
</comment>
<organism evidence="1">
    <name type="scientific">marine sediment metagenome</name>
    <dbReference type="NCBI Taxonomy" id="412755"/>
    <lineage>
        <taxon>unclassified sequences</taxon>
        <taxon>metagenomes</taxon>
        <taxon>ecological metagenomes</taxon>
    </lineage>
</organism>
<sequence length="129" mass="13923">MVASSTSTDEQNILQLLDLIGTEITHVKVFGGGGEGNIVGMCIFLKSEETPMQEGKYRFIYTGQFDLELREPQDTWGMSLFVQTVNNVPVGVDPVVAAGTIGGITVSNNIKNFGPCGVVMLLDHVFDVI</sequence>
<accession>A0A0F9SYH8</accession>
<dbReference type="AlphaFoldDB" id="A0A0F9SYH8"/>
<proteinExistence type="predicted"/>